<evidence type="ECO:0000313" key="1">
    <source>
        <dbReference type="EMBL" id="KAF9479924.1"/>
    </source>
</evidence>
<comment type="caution">
    <text evidence="1">The sequence shown here is derived from an EMBL/GenBank/DDBJ whole genome shotgun (WGS) entry which is preliminary data.</text>
</comment>
<dbReference type="Proteomes" id="UP000807469">
    <property type="component" value="Unassembled WGS sequence"/>
</dbReference>
<dbReference type="AlphaFoldDB" id="A0A9P5Z4I8"/>
<sequence length="138" mass="15906">MTFFLKGYRVDTDKIAQMFDMPRSRALDYKPMIVRNINRGSYKYIGTGYEPDGHINMMIVMDDGYNAAELMRTPMPPSEDGVLLSIARHICTPCVWPDYDQIFDYKTFWYAWKESGGCKVGEINTTSDDSNSTEQKKT</sequence>
<evidence type="ECO:0000313" key="2">
    <source>
        <dbReference type="Proteomes" id="UP000807469"/>
    </source>
</evidence>
<organism evidence="1 2">
    <name type="scientific">Pholiota conissans</name>
    <dbReference type="NCBI Taxonomy" id="109636"/>
    <lineage>
        <taxon>Eukaryota</taxon>
        <taxon>Fungi</taxon>
        <taxon>Dikarya</taxon>
        <taxon>Basidiomycota</taxon>
        <taxon>Agaricomycotina</taxon>
        <taxon>Agaricomycetes</taxon>
        <taxon>Agaricomycetidae</taxon>
        <taxon>Agaricales</taxon>
        <taxon>Agaricineae</taxon>
        <taxon>Strophariaceae</taxon>
        <taxon>Pholiota</taxon>
    </lineage>
</organism>
<accession>A0A9P5Z4I8</accession>
<dbReference type="OrthoDB" id="3254719at2759"/>
<proteinExistence type="predicted"/>
<reference evidence="1" key="1">
    <citation type="submission" date="2020-11" db="EMBL/GenBank/DDBJ databases">
        <authorList>
            <consortium name="DOE Joint Genome Institute"/>
            <person name="Ahrendt S."/>
            <person name="Riley R."/>
            <person name="Andreopoulos W."/>
            <person name="Labutti K."/>
            <person name="Pangilinan J."/>
            <person name="Ruiz-Duenas F.J."/>
            <person name="Barrasa J.M."/>
            <person name="Sanchez-Garcia M."/>
            <person name="Camarero S."/>
            <person name="Miyauchi S."/>
            <person name="Serrano A."/>
            <person name="Linde D."/>
            <person name="Babiker R."/>
            <person name="Drula E."/>
            <person name="Ayuso-Fernandez I."/>
            <person name="Pacheco R."/>
            <person name="Padilla G."/>
            <person name="Ferreira P."/>
            <person name="Barriuso J."/>
            <person name="Kellner H."/>
            <person name="Castanera R."/>
            <person name="Alfaro M."/>
            <person name="Ramirez L."/>
            <person name="Pisabarro A.G."/>
            <person name="Kuo A."/>
            <person name="Tritt A."/>
            <person name="Lipzen A."/>
            <person name="He G."/>
            <person name="Yan M."/>
            <person name="Ng V."/>
            <person name="Cullen D."/>
            <person name="Martin F."/>
            <person name="Rosso M.-N."/>
            <person name="Henrissat B."/>
            <person name="Hibbett D."/>
            <person name="Martinez A.T."/>
            <person name="Grigoriev I.V."/>
        </authorList>
    </citation>
    <scope>NUCLEOTIDE SEQUENCE</scope>
    <source>
        <strain evidence="1">CIRM-BRFM 674</strain>
    </source>
</reference>
<name>A0A9P5Z4I8_9AGAR</name>
<keyword evidence="2" id="KW-1185">Reference proteome</keyword>
<dbReference type="EMBL" id="MU155203">
    <property type="protein sequence ID" value="KAF9479924.1"/>
    <property type="molecule type" value="Genomic_DNA"/>
</dbReference>
<gene>
    <name evidence="1" type="ORF">BDN70DRAFT_878228</name>
</gene>
<protein>
    <submittedName>
        <fullName evidence="1">Uncharacterized protein</fullName>
    </submittedName>
</protein>